<keyword evidence="4" id="KW-0444">Lipid biosynthesis</keyword>
<dbReference type="Gene3D" id="1.10.287.3610">
    <property type="match status" value="1"/>
</dbReference>
<evidence type="ECO:0000256" key="3">
    <source>
        <dbReference type="ARBA" id="ARBA00022475"/>
    </source>
</evidence>
<dbReference type="RefSeq" id="WP_380025880.1">
    <property type="nucleotide sequence ID" value="NZ_JBHSHC010000093.1"/>
</dbReference>
<dbReference type="PANTHER" id="PTHR34299">
    <property type="entry name" value="DIACYLGLYCEROL KINASE"/>
    <property type="match status" value="1"/>
</dbReference>
<evidence type="ECO:0000256" key="13">
    <source>
        <dbReference type="ARBA" id="ARBA00023209"/>
    </source>
</evidence>
<feature type="transmembrane region" description="Helical" evidence="15">
    <location>
        <begin position="53"/>
        <end position="72"/>
    </location>
</feature>
<keyword evidence="10 15" id="KW-1133">Transmembrane helix</keyword>
<keyword evidence="17" id="KW-1185">Reference proteome</keyword>
<evidence type="ECO:0000256" key="2">
    <source>
        <dbReference type="ARBA" id="ARBA00005967"/>
    </source>
</evidence>
<keyword evidence="9" id="KW-0067">ATP-binding</keyword>
<protein>
    <submittedName>
        <fullName evidence="16">Diacylglycerol kinase family protein</fullName>
        <ecNumber evidence="16">2.7.1.-</ecNumber>
    </submittedName>
</protein>
<evidence type="ECO:0000256" key="7">
    <source>
        <dbReference type="ARBA" id="ARBA00022741"/>
    </source>
</evidence>
<dbReference type="GO" id="GO:0016301">
    <property type="term" value="F:kinase activity"/>
    <property type="evidence" value="ECO:0007669"/>
    <property type="project" value="UniProtKB-KW"/>
</dbReference>
<reference evidence="17" key="1">
    <citation type="journal article" date="2019" name="Int. J. Syst. Evol. Microbiol.">
        <title>The Global Catalogue of Microorganisms (GCM) 10K type strain sequencing project: providing services to taxonomists for standard genome sequencing and annotation.</title>
        <authorList>
            <consortium name="The Broad Institute Genomics Platform"/>
            <consortium name="The Broad Institute Genome Sequencing Center for Infectious Disease"/>
            <person name="Wu L."/>
            <person name="Ma J."/>
        </authorList>
    </citation>
    <scope>NUCLEOTIDE SEQUENCE [LARGE SCALE GENOMIC DNA]</scope>
    <source>
        <strain evidence="17">WYCCWR 12678</strain>
    </source>
</reference>
<evidence type="ECO:0000256" key="1">
    <source>
        <dbReference type="ARBA" id="ARBA00004651"/>
    </source>
</evidence>
<keyword evidence="13" id="KW-0594">Phospholipid biosynthesis</keyword>
<evidence type="ECO:0000256" key="4">
    <source>
        <dbReference type="ARBA" id="ARBA00022516"/>
    </source>
</evidence>
<keyword evidence="14" id="KW-1208">Phospholipid metabolism</keyword>
<sequence>MLWLQGFLKSLKYASEGITYTLVTQRNMQIHFVLAFLVMIFCLILDVSRLEIILVFFAIVMVIAAELVNTAIESLVDLVTDEYHRLAKIAKDTAAAAVLLTALHAIIVGLLVFHDKLWPLQMRPMSSFTIEWYFLLLGPVILLYFIVRSLAMRSSVNRERG</sequence>
<feature type="transmembrane region" description="Helical" evidence="15">
    <location>
        <begin position="30"/>
        <end position="47"/>
    </location>
</feature>
<evidence type="ECO:0000256" key="15">
    <source>
        <dbReference type="SAM" id="Phobius"/>
    </source>
</evidence>
<comment type="subcellular location">
    <subcellularLocation>
        <location evidence="1">Cell membrane</location>
        <topology evidence="1">Multi-pass membrane protein</topology>
    </subcellularLocation>
</comment>
<comment type="similarity">
    <text evidence="2">Belongs to the bacterial diacylglycerol kinase family.</text>
</comment>
<keyword evidence="12 15" id="KW-0472">Membrane</keyword>
<name>A0ABV9Q3C5_9BACL</name>
<gene>
    <name evidence="16" type="ORF">ACFO8Q_11420</name>
</gene>
<keyword evidence="7" id="KW-0547">Nucleotide-binding</keyword>
<feature type="transmembrane region" description="Helical" evidence="15">
    <location>
        <begin position="93"/>
        <end position="112"/>
    </location>
</feature>
<evidence type="ECO:0000256" key="12">
    <source>
        <dbReference type="ARBA" id="ARBA00023136"/>
    </source>
</evidence>
<dbReference type="Proteomes" id="UP001596002">
    <property type="component" value="Unassembled WGS sequence"/>
</dbReference>
<keyword evidence="6 15" id="KW-0812">Transmembrane</keyword>
<evidence type="ECO:0000313" key="17">
    <source>
        <dbReference type="Proteomes" id="UP001596002"/>
    </source>
</evidence>
<dbReference type="PROSITE" id="PS01069">
    <property type="entry name" value="DAGK_PROKAR"/>
    <property type="match status" value="1"/>
</dbReference>
<keyword evidence="3" id="KW-1003">Cell membrane</keyword>
<feature type="transmembrane region" description="Helical" evidence="15">
    <location>
        <begin position="132"/>
        <end position="151"/>
    </location>
</feature>
<evidence type="ECO:0000256" key="5">
    <source>
        <dbReference type="ARBA" id="ARBA00022679"/>
    </source>
</evidence>
<organism evidence="16 17">
    <name type="scientific">Effusibacillus consociatus</name>
    <dbReference type="NCBI Taxonomy" id="1117041"/>
    <lineage>
        <taxon>Bacteria</taxon>
        <taxon>Bacillati</taxon>
        <taxon>Bacillota</taxon>
        <taxon>Bacilli</taxon>
        <taxon>Bacillales</taxon>
        <taxon>Alicyclobacillaceae</taxon>
        <taxon>Effusibacillus</taxon>
    </lineage>
</organism>
<keyword evidence="5 16" id="KW-0808">Transferase</keyword>
<evidence type="ECO:0000313" key="16">
    <source>
        <dbReference type="EMBL" id="MFC4767962.1"/>
    </source>
</evidence>
<dbReference type="PANTHER" id="PTHR34299:SF1">
    <property type="entry name" value="DIACYLGLYCEROL KINASE"/>
    <property type="match status" value="1"/>
</dbReference>
<evidence type="ECO:0000256" key="6">
    <source>
        <dbReference type="ARBA" id="ARBA00022692"/>
    </source>
</evidence>
<keyword evidence="11" id="KW-0443">Lipid metabolism</keyword>
<keyword evidence="8 16" id="KW-0418">Kinase</keyword>
<dbReference type="EMBL" id="JBHSHC010000093">
    <property type="protein sequence ID" value="MFC4767962.1"/>
    <property type="molecule type" value="Genomic_DNA"/>
</dbReference>
<dbReference type="EC" id="2.7.1.-" evidence="16"/>
<dbReference type="InterPro" id="IPR036945">
    <property type="entry name" value="DAGK_sf"/>
</dbReference>
<accession>A0ABV9Q3C5</accession>
<dbReference type="InterPro" id="IPR000829">
    <property type="entry name" value="DAGK"/>
</dbReference>
<proteinExistence type="inferred from homology"/>
<dbReference type="InterPro" id="IPR033717">
    <property type="entry name" value="UDPK"/>
</dbReference>
<dbReference type="CDD" id="cd14265">
    <property type="entry name" value="UDPK_IM_like"/>
    <property type="match status" value="1"/>
</dbReference>
<comment type="caution">
    <text evidence="16">The sequence shown here is derived from an EMBL/GenBank/DDBJ whole genome shotgun (WGS) entry which is preliminary data.</text>
</comment>
<evidence type="ECO:0000256" key="8">
    <source>
        <dbReference type="ARBA" id="ARBA00022777"/>
    </source>
</evidence>
<evidence type="ECO:0000256" key="10">
    <source>
        <dbReference type="ARBA" id="ARBA00022989"/>
    </source>
</evidence>
<evidence type="ECO:0000256" key="14">
    <source>
        <dbReference type="ARBA" id="ARBA00023264"/>
    </source>
</evidence>
<evidence type="ECO:0000256" key="9">
    <source>
        <dbReference type="ARBA" id="ARBA00022840"/>
    </source>
</evidence>
<dbReference type="Pfam" id="PF01219">
    <property type="entry name" value="DAGK_prokar"/>
    <property type="match status" value="1"/>
</dbReference>
<evidence type="ECO:0000256" key="11">
    <source>
        <dbReference type="ARBA" id="ARBA00023098"/>
    </source>
</evidence>